<proteinExistence type="inferred from homology"/>
<reference evidence="3 4" key="1">
    <citation type="submission" date="2020-08" db="EMBL/GenBank/DDBJ databases">
        <authorList>
            <person name="Hejnol A."/>
        </authorList>
    </citation>
    <scope>NUCLEOTIDE SEQUENCE [LARGE SCALE GENOMIC DNA]</scope>
</reference>
<dbReference type="InterPro" id="IPR017439">
    <property type="entry name" value="Amidohydrolase"/>
</dbReference>
<comment type="similarity">
    <text evidence="1">Belongs to the peptidase M20A family.</text>
</comment>
<dbReference type="Pfam" id="PF01546">
    <property type="entry name" value="Peptidase_M20"/>
    <property type="match status" value="1"/>
</dbReference>
<dbReference type="OrthoDB" id="6119954at2759"/>
<dbReference type="SUPFAM" id="SSF55031">
    <property type="entry name" value="Bacterial exopeptidase dimerisation domain"/>
    <property type="match status" value="1"/>
</dbReference>
<evidence type="ECO:0000313" key="3">
    <source>
        <dbReference type="EMBL" id="CAD5110943.1"/>
    </source>
</evidence>
<accession>A0A7I8V4B0</accession>
<evidence type="ECO:0000256" key="1">
    <source>
        <dbReference type="PIRNR" id="PIRNR037226"/>
    </source>
</evidence>
<dbReference type="EMBL" id="CAJFCJ010000001">
    <property type="protein sequence ID" value="CAD5110943.1"/>
    <property type="molecule type" value="Genomic_DNA"/>
</dbReference>
<dbReference type="InterPro" id="IPR002933">
    <property type="entry name" value="Peptidase_M20"/>
</dbReference>
<dbReference type="InterPro" id="IPR036264">
    <property type="entry name" value="Bact_exopeptidase_dim_dom"/>
</dbReference>
<keyword evidence="4" id="KW-1185">Reference proteome</keyword>
<name>A0A7I8V4B0_9ANNE</name>
<dbReference type="InterPro" id="IPR052030">
    <property type="entry name" value="Peptidase_M20/M20A_hydrolases"/>
</dbReference>
<dbReference type="InterPro" id="IPR017144">
    <property type="entry name" value="Xaa-Arg_dipeptidase"/>
</dbReference>
<organism evidence="3 4">
    <name type="scientific">Dimorphilus gyrociliatus</name>
    <dbReference type="NCBI Taxonomy" id="2664684"/>
    <lineage>
        <taxon>Eukaryota</taxon>
        <taxon>Metazoa</taxon>
        <taxon>Spiralia</taxon>
        <taxon>Lophotrochozoa</taxon>
        <taxon>Annelida</taxon>
        <taxon>Polychaeta</taxon>
        <taxon>Polychaeta incertae sedis</taxon>
        <taxon>Dinophilidae</taxon>
        <taxon>Dimorphilus</taxon>
    </lineage>
</organism>
<dbReference type="SUPFAM" id="SSF53187">
    <property type="entry name" value="Zn-dependent exopeptidases"/>
    <property type="match status" value="1"/>
</dbReference>
<dbReference type="PANTHER" id="PTHR30575">
    <property type="entry name" value="PEPTIDASE M20"/>
    <property type="match status" value="1"/>
</dbReference>
<protein>
    <recommendedName>
        <fullName evidence="1">Peptidase M20 domain-containing protein 2</fullName>
    </recommendedName>
</protein>
<dbReference type="NCBIfam" id="TIGR01891">
    <property type="entry name" value="amidohydrolases"/>
    <property type="match status" value="1"/>
</dbReference>
<dbReference type="Proteomes" id="UP000549394">
    <property type="component" value="Unassembled WGS sequence"/>
</dbReference>
<gene>
    <name evidence="3" type="ORF">DGYR_LOCUS297</name>
</gene>
<dbReference type="Pfam" id="PF07687">
    <property type="entry name" value="M20_dimer"/>
    <property type="match status" value="1"/>
</dbReference>
<evidence type="ECO:0000313" key="4">
    <source>
        <dbReference type="Proteomes" id="UP000549394"/>
    </source>
</evidence>
<feature type="domain" description="Peptidase M20 dimerisation" evidence="2">
    <location>
        <begin position="176"/>
        <end position="266"/>
    </location>
</feature>
<evidence type="ECO:0000259" key="2">
    <source>
        <dbReference type="Pfam" id="PF07687"/>
    </source>
</evidence>
<sequence>MDLTVKDTVSSAIILRKKTLRDLSHKIWSNPEIGFQEHLAHDIITSFLSSENFQVEREFVLKTGFRATYKNSESSADGCPNICFICEYDAACEIGHASGHNLLTTASLAAAIGLKSCVEKNLINAEVTVIGTPAELCGGGTKIDMIKHGAFKQVDAALMLSPFDKNLASPPAFCLLSVTGKAAHYSAYPWEGKNALDAAVACYNNIALLRQGLKPNWMVNGIITNGGAMPNIVPAITEMKFWLRAPSHTDLIFLQQKCAACFVAAAKATGCEAQFNFEDNIYYPMIQNKRLGDLYKNCANEVGLEMDTDESATHIGSTDMGNVSQVVPCLDSAFNIGTSAVELSETFRDDCNTERAHENTLQAATALAYSAALLCKDKEKMSSVKEEFESQKTSLRV</sequence>
<dbReference type="Gene3D" id="3.30.70.360">
    <property type="match status" value="1"/>
</dbReference>
<comment type="caution">
    <text evidence="3">The sequence shown here is derived from an EMBL/GenBank/DDBJ whole genome shotgun (WGS) entry which is preliminary data.</text>
</comment>
<dbReference type="FunFam" id="3.30.70.360:FF:000004">
    <property type="entry name" value="Peptidase M20 domain-containing protein 2"/>
    <property type="match status" value="1"/>
</dbReference>
<dbReference type="PIRSF" id="PIRSF037226">
    <property type="entry name" value="Amidohydrolase_ACY1L2_prd"/>
    <property type="match status" value="1"/>
</dbReference>
<dbReference type="AlphaFoldDB" id="A0A7I8V4B0"/>
<dbReference type="PANTHER" id="PTHR30575:SF9">
    <property type="entry name" value="PEPTIDASE M20 DOMAIN-CONTAINING PROTEIN 2"/>
    <property type="match status" value="1"/>
</dbReference>
<dbReference type="GO" id="GO:0016805">
    <property type="term" value="F:dipeptidase activity"/>
    <property type="evidence" value="ECO:0007669"/>
    <property type="project" value="InterPro"/>
</dbReference>
<dbReference type="InterPro" id="IPR011650">
    <property type="entry name" value="Peptidase_M20_dimer"/>
</dbReference>
<dbReference type="Gene3D" id="3.40.630.10">
    <property type="entry name" value="Zn peptidases"/>
    <property type="match status" value="1"/>
</dbReference>